<reference evidence="1" key="2">
    <citation type="submission" date="2022-08" db="EMBL/GenBank/DDBJ databases">
        <authorList>
            <person name="Poehlein A."/>
            <person name="Guzman J."/>
            <person name="Daniel R."/>
            <person name="Vilcinskas A."/>
        </authorList>
    </citation>
    <scope>NUCLEOTIDE SEQUENCE</scope>
    <source>
        <strain evidence="1">G314FT</strain>
    </source>
</reference>
<dbReference type="RefSeq" id="WP_257701952.1">
    <property type="nucleotide sequence ID" value="NZ_CP102451.1"/>
</dbReference>
<gene>
    <name evidence="1" type="ORF">G314FT_05170</name>
</gene>
<reference evidence="1" key="1">
    <citation type="submission" date="2022-08" db="EMBL/GenBank/DDBJ databases">
        <title>Genome sequence of Vagococcus luciliae DSM 112651.</title>
        <authorList>
            <person name="Juan G."/>
            <person name="Anja P."/>
            <person name="Rolf D."/>
            <person name="Kampfer P."/>
            <person name="Vilcinskas A."/>
        </authorList>
    </citation>
    <scope>NUCLEOTIDE SEQUENCE</scope>
    <source>
        <strain evidence="1">G314FT</strain>
    </source>
</reference>
<name>A0ABY5NXM3_9ENTE</name>
<protein>
    <submittedName>
        <fullName evidence="1">Uncharacterized protein</fullName>
    </submittedName>
</protein>
<sequence length="85" mass="10112">MNNKKIGKELEDALMKISFIQNNLFFAAEVFDDVKSKESDTREQCNLKLYDFERIGRKMETTFNYVDFELEELFQILNECINSLD</sequence>
<dbReference type="EMBL" id="CP102451">
    <property type="protein sequence ID" value="UUV98401.1"/>
    <property type="molecule type" value="Genomic_DNA"/>
</dbReference>
<keyword evidence="2" id="KW-1185">Reference proteome</keyword>
<proteinExistence type="predicted"/>
<evidence type="ECO:0000313" key="1">
    <source>
        <dbReference type="EMBL" id="UUV98401.1"/>
    </source>
</evidence>
<dbReference type="Proteomes" id="UP001058273">
    <property type="component" value="Chromosome"/>
</dbReference>
<evidence type="ECO:0000313" key="2">
    <source>
        <dbReference type="Proteomes" id="UP001058273"/>
    </source>
</evidence>
<accession>A0ABY5NXM3</accession>
<organism evidence="1 2">
    <name type="scientific">Vagococcus luciliae</name>
    <dbReference type="NCBI Taxonomy" id="2920380"/>
    <lineage>
        <taxon>Bacteria</taxon>
        <taxon>Bacillati</taxon>
        <taxon>Bacillota</taxon>
        <taxon>Bacilli</taxon>
        <taxon>Lactobacillales</taxon>
        <taxon>Enterococcaceae</taxon>
        <taxon>Vagococcus</taxon>
    </lineage>
</organism>